<keyword evidence="3" id="KW-0804">Transcription</keyword>
<dbReference type="Gene3D" id="3.40.50.2300">
    <property type="match status" value="2"/>
</dbReference>
<comment type="caution">
    <text evidence="5">The sequence shown here is derived from an EMBL/GenBank/DDBJ whole genome shotgun (WGS) entry which is preliminary data.</text>
</comment>
<dbReference type="SMART" id="SM00354">
    <property type="entry name" value="HTH_LACI"/>
    <property type="match status" value="1"/>
</dbReference>
<accession>A0A419AV09</accession>
<dbReference type="InterPro" id="IPR001761">
    <property type="entry name" value="Peripla_BP/Lac1_sug-bd_dom"/>
</dbReference>
<dbReference type="PANTHER" id="PTHR30146:SF131">
    <property type="entry name" value="LACI FAMILY DNA-BINDING TRANSCRIPTIONAL REGULATOR"/>
    <property type="match status" value="1"/>
</dbReference>
<evidence type="ECO:0000313" key="6">
    <source>
        <dbReference type="Proteomes" id="UP000283655"/>
    </source>
</evidence>
<feature type="domain" description="HTH lacI-type" evidence="4">
    <location>
        <begin position="2"/>
        <end position="56"/>
    </location>
</feature>
<dbReference type="AlphaFoldDB" id="A0A419AV09"/>
<evidence type="ECO:0000256" key="3">
    <source>
        <dbReference type="ARBA" id="ARBA00023163"/>
    </source>
</evidence>
<dbReference type="InterPro" id="IPR000843">
    <property type="entry name" value="HTH_LacI"/>
</dbReference>
<evidence type="ECO:0000256" key="2">
    <source>
        <dbReference type="ARBA" id="ARBA00023125"/>
    </source>
</evidence>
<protein>
    <submittedName>
        <fullName evidence="5">LacI family transcriptional regulator</fullName>
    </submittedName>
</protein>
<dbReference type="EMBL" id="QZDH01000031">
    <property type="protein sequence ID" value="RJL50621.1"/>
    <property type="molecule type" value="Genomic_DNA"/>
</dbReference>
<dbReference type="PANTHER" id="PTHR30146">
    <property type="entry name" value="LACI-RELATED TRANSCRIPTIONAL REPRESSOR"/>
    <property type="match status" value="1"/>
</dbReference>
<reference evidence="5 6" key="1">
    <citation type="submission" date="2018-09" db="EMBL/GenBank/DDBJ databases">
        <title>Phylogenetic diversity of Pectobacterium and Dickeya strains causing blackleg disease of potato in Morocco.</title>
        <authorList>
            <person name="Oulghazi S."/>
            <person name="Moumni M."/>
            <person name="Faure D."/>
        </authorList>
    </citation>
    <scope>NUCLEOTIDE SEQUENCE [LARGE SCALE GENOMIC DNA]</scope>
    <source>
        <strain evidence="5 6">S1.15.11.2D</strain>
    </source>
</reference>
<dbReference type="CDD" id="cd01392">
    <property type="entry name" value="HTH_LacI"/>
    <property type="match status" value="1"/>
</dbReference>
<dbReference type="PROSITE" id="PS00356">
    <property type="entry name" value="HTH_LACI_1"/>
    <property type="match status" value="1"/>
</dbReference>
<keyword evidence="1" id="KW-0805">Transcription regulation</keyword>
<organism evidence="5 6">
    <name type="scientific">Pectobacterium carotovorum</name>
    <name type="common">Erwinia carotovora</name>
    <dbReference type="NCBI Taxonomy" id="554"/>
    <lineage>
        <taxon>Bacteria</taxon>
        <taxon>Pseudomonadati</taxon>
        <taxon>Pseudomonadota</taxon>
        <taxon>Gammaproteobacteria</taxon>
        <taxon>Enterobacterales</taxon>
        <taxon>Pectobacteriaceae</taxon>
        <taxon>Pectobacterium</taxon>
    </lineage>
</organism>
<dbReference type="Proteomes" id="UP000283655">
    <property type="component" value="Unassembled WGS sequence"/>
</dbReference>
<sequence length="334" mass="36946">MSTIVDVARMANVSRATVTRVLNEPEKVKEETKLRVENAIRLLNYKPNLSARSLVSKSSGVIGMLIPNNVSGFFGSVMSAVHKEVNAKGKMLMVLESAGQAEEENALRKLDEINCDGFLLYTRHLSTETIKAYTENKPVVLLDASGSADIHSVSFDHYLSAFDATNKLIAAGHKKIAVIGGPESRHSASQRLNGCIDAIRAVNKEWGDEYYIQGSYDHVFGEKATLTLIERNLDMTAIVYCGERACSGGLKMLRLQGLSVPDDISVISFDSFGLTEYLAPHIDSVVYPVKEMAEYGAREILMKLTRKDYLIQSRQFPHSFIEGQSISHVRDALR</sequence>
<dbReference type="PROSITE" id="PS50932">
    <property type="entry name" value="HTH_LACI_2"/>
    <property type="match status" value="1"/>
</dbReference>
<gene>
    <name evidence="5" type="ORF">D5071_13660</name>
</gene>
<dbReference type="SUPFAM" id="SSF47413">
    <property type="entry name" value="lambda repressor-like DNA-binding domains"/>
    <property type="match status" value="1"/>
</dbReference>
<evidence type="ECO:0000313" key="5">
    <source>
        <dbReference type="EMBL" id="RJL50621.1"/>
    </source>
</evidence>
<dbReference type="InterPro" id="IPR010982">
    <property type="entry name" value="Lambda_DNA-bd_dom_sf"/>
</dbReference>
<dbReference type="InterPro" id="IPR028082">
    <property type="entry name" value="Peripla_BP_I"/>
</dbReference>
<keyword evidence="2" id="KW-0238">DNA-binding</keyword>
<dbReference type="Pfam" id="PF00532">
    <property type="entry name" value="Peripla_BP_1"/>
    <property type="match status" value="1"/>
</dbReference>
<dbReference type="GO" id="GO:0003700">
    <property type="term" value="F:DNA-binding transcription factor activity"/>
    <property type="evidence" value="ECO:0007669"/>
    <property type="project" value="TreeGrafter"/>
</dbReference>
<evidence type="ECO:0000259" key="4">
    <source>
        <dbReference type="PROSITE" id="PS50932"/>
    </source>
</evidence>
<dbReference type="PRINTS" id="PR00036">
    <property type="entry name" value="HTHLACI"/>
</dbReference>
<proteinExistence type="predicted"/>
<name>A0A419AV09_PECCA</name>
<dbReference type="RefSeq" id="WP_119874090.1">
    <property type="nucleotide sequence ID" value="NZ_QZDH01000031.1"/>
</dbReference>
<dbReference type="Pfam" id="PF00356">
    <property type="entry name" value="LacI"/>
    <property type="match status" value="1"/>
</dbReference>
<evidence type="ECO:0000256" key="1">
    <source>
        <dbReference type="ARBA" id="ARBA00023015"/>
    </source>
</evidence>
<dbReference type="GO" id="GO:0000976">
    <property type="term" value="F:transcription cis-regulatory region binding"/>
    <property type="evidence" value="ECO:0007669"/>
    <property type="project" value="TreeGrafter"/>
</dbReference>
<dbReference type="SUPFAM" id="SSF53822">
    <property type="entry name" value="Periplasmic binding protein-like I"/>
    <property type="match status" value="1"/>
</dbReference>
<dbReference type="Gene3D" id="1.10.260.40">
    <property type="entry name" value="lambda repressor-like DNA-binding domains"/>
    <property type="match status" value="1"/>
</dbReference>